<feature type="region of interest" description="Disordered" evidence="1">
    <location>
        <begin position="222"/>
        <end position="267"/>
    </location>
</feature>
<comment type="caution">
    <text evidence="2">The sequence shown here is derived from an EMBL/GenBank/DDBJ whole genome shotgun (WGS) entry which is preliminary data.</text>
</comment>
<evidence type="ECO:0000313" key="2">
    <source>
        <dbReference type="EMBL" id="KAF0300249.1"/>
    </source>
</evidence>
<dbReference type="OrthoDB" id="6375508at2759"/>
<proteinExistence type="predicted"/>
<dbReference type="Proteomes" id="UP000440578">
    <property type="component" value="Unassembled WGS sequence"/>
</dbReference>
<gene>
    <name evidence="2" type="ORF">FJT64_027203</name>
</gene>
<dbReference type="AlphaFoldDB" id="A0A6A4W4L0"/>
<sequence>MAGLDVKLIPEFDGSGEDHVVDWIEKVEMVCTLQTPAAPQECVIPLRLRGGALSVYRQLPSEDKKDAEKVKSALRRAFALDKFSAYERFAERRLRPGESVDIFLAELEQLASLFGGMTEEGISCAFVTGLPDSVRQVLKAGARVDSLPLRELADRARAILREACAASPVKEGSLRVDREDFCVTFDPVRREWTVSWEWSAGNPPPDLAGHVDEYPVPAEAHTAAAGGTASSDSDGDAVNAALGTAGPAPARGDGDGETTTSGNGRQEDDDALLNEAIVHKSGQQNLGVTWTNKQTIKNQLVRSTLKPPPCPAVLEMWKRPLRVRTCKVDPN</sequence>
<feature type="compositionally biased region" description="Low complexity" evidence="1">
    <location>
        <begin position="222"/>
        <end position="232"/>
    </location>
</feature>
<name>A0A6A4W4L0_AMPAM</name>
<reference evidence="2 3" key="1">
    <citation type="submission" date="2019-07" db="EMBL/GenBank/DDBJ databases">
        <title>Draft genome assembly of a fouling barnacle, Amphibalanus amphitrite (Darwin, 1854): The first reference genome for Thecostraca.</title>
        <authorList>
            <person name="Kim W."/>
        </authorList>
    </citation>
    <scope>NUCLEOTIDE SEQUENCE [LARGE SCALE GENOMIC DNA]</scope>
    <source>
        <strain evidence="2">SNU_AA5</strain>
        <tissue evidence="2">Soma without cirri and trophi</tissue>
    </source>
</reference>
<dbReference type="EMBL" id="VIIS01001275">
    <property type="protein sequence ID" value="KAF0300249.1"/>
    <property type="molecule type" value="Genomic_DNA"/>
</dbReference>
<protein>
    <submittedName>
        <fullName evidence="2">Uncharacterized protein</fullName>
    </submittedName>
</protein>
<organism evidence="2 3">
    <name type="scientific">Amphibalanus amphitrite</name>
    <name type="common">Striped barnacle</name>
    <name type="synonym">Balanus amphitrite</name>
    <dbReference type="NCBI Taxonomy" id="1232801"/>
    <lineage>
        <taxon>Eukaryota</taxon>
        <taxon>Metazoa</taxon>
        <taxon>Ecdysozoa</taxon>
        <taxon>Arthropoda</taxon>
        <taxon>Crustacea</taxon>
        <taxon>Multicrustacea</taxon>
        <taxon>Cirripedia</taxon>
        <taxon>Thoracica</taxon>
        <taxon>Thoracicalcarea</taxon>
        <taxon>Balanomorpha</taxon>
        <taxon>Balanoidea</taxon>
        <taxon>Balanidae</taxon>
        <taxon>Amphibalaninae</taxon>
        <taxon>Amphibalanus</taxon>
    </lineage>
</organism>
<accession>A0A6A4W4L0</accession>
<evidence type="ECO:0000313" key="3">
    <source>
        <dbReference type="Proteomes" id="UP000440578"/>
    </source>
</evidence>
<keyword evidence="3" id="KW-1185">Reference proteome</keyword>
<evidence type="ECO:0000256" key="1">
    <source>
        <dbReference type="SAM" id="MobiDB-lite"/>
    </source>
</evidence>